<dbReference type="InterPro" id="IPR013785">
    <property type="entry name" value="Aldolase_TIM"/>
</dbReference>
<evidence type="ECO:0000313" key="5">
    <source>
        <dbReference type="EMBL" id="TVY03315.1"/>
    </source>
</evidence>
<evidence type="ECO:0000313" key="6">
    <source>
        <dbReference type="Proteomes" id="UP000316330"/>
    </source>
</evidence>
<dbReference type="InterPro" id="IPR002220">
    <property type="entry name" value="DapA-like"/>
</dbReference>
<comment type="similarity">
    <text evidence="2">Belongs to the DapA family.</text>
</comment>
<dbReference type="PANTHER" id="PTHR42849:SF1">
    <property type="entry name" value="N-ACETYLNEURAMINATE LYASE"/>
    <property type="match status" value="1"/>
</dbReference>
<feature type="active site" description="Proton donor/acceptor" evidence="3">
    <location>
        <position position="140"/>
    </location>
</feature>
<dbReference type="PIRSF" id="PIRSF001365">
    <property type="entry name" value="DHDPS"/>
    <property type="match status" value="1"/>
</dbReference>
<feature type="active site" description="Schiff-base intermediate with substrate" evidence="3">
    <location>
        <position position="168"/>
    </location>
</feature>
<keyword evidence="1 2" id="KW-0456">Lyase</keyword>
<evidence type="ECO:0000256" key="2">
    <source>
        <dbReference type="PIRNR" id="PIRNR001365"/>
    </source>
</evidence>
<proteinExistence type="inferred from homology"/>
<accession>A0A559JTV0</accession>
<dbReference type="AlphaFoldDB" id="A0A559JTV0"/>
<dbReference type="SUPFAM" id="SSF51569">
    <property type="entry name" value="Aldolase"/>
    <property type="match status" value="1"/>
</dbReference>
<dbReference type="CDD" id="cd00408">
    <property type="entry name" value="DHDPS-like"/>
    <property type="match status" value="1"/>
</dbReference>
<evidence type="ECO:0000256" key="3">
    <source>
        <dbReference type="PIRSR" id="PIRSR001365-1"/>
    </source>
</evidence>
<dbReference type="SMART" id="SM01130">
    <property type="entry name" value="DHDPS"/>
    <property type="match status" value="1"/>
</dbReference>
<gene>
    <name evidence="5" type="ORF">FPZ45_05430</name>
</gene>
<organism evidence="5 6">
    <name type="scientific">Cohnella terricola</name>
    <dbReference type="NCBI Taxonomy" id="1289167"/>
    <lineage>
        <taxon>Bacteria</taxon>
        <taxon>Bacillati</taxon>
        <taxon>Bacillota</taxon>
        <taxon>Bacilli</taxon>
        <taxon>Bacillales</taxon>
        <taxon>Paenibacillaceae</taxon>
        <taxon>Cohnella</taxon>
    </lineage>
</organism>
<dbReference type="RefSeq" id="WP_144699186.1">
    <property type="nucleotide sequence ID" value="NZ_VNJJ01000002.1"/>
</dbReference>
<comment type="caution">
    <text evidence="5">The sequence shown here is derived from an EMBL/GenBank/DDBJ whole genome shotgun (WGS) entry which is preliminary data.</text>
</comment>
<keyword evidence="6" id="KW-1185">Reference proteome</keyword>
<dbReference type="Gene3D" id="3.20.20.70">
    <property type="entry name" value="Aldolase class I"/>
    <property type="match status" value="1"/>
</dbReference>
<sequence length="299" mass="32841">MKFADQHLKGIVPPLFTPLNEDESLDEASFVQLIHHCLEGGVHGLFPMGSAGEGTNVSREVWERANVLCLQEAGGQVPVYCGVIDVSTPRVIEGIKRLEQHGAEYVVATPHFYMNTSCQAEVIRHFETISRATSAKIMVYNIPALTQVNILPETVLELSNIDNVIGYKDTCGNWDQHFKTLTLLEGTDLRIFCGGEELCGASLLFGTHGNIAGLANLFPELFVEIYEAGQQGDAARTKALQQRIMSIKRICGVGSSWLTGMKYTMHKMGLGNSKASAPIEPLLPEEKRKIDALLEELNV</sequence>
<dbReference type="Pfam" id="PF00701">
    <property type="entry name" value="DHDPS"/>
    <property type="match status" value="1"/>
</dbReference>
<dbReference type="OrthoDB" id="9771791at2"/>
<dbReference type="Proteomes" id="UP000316330">
    <property type="component" value="Unassembled WGS sequence"/>
</dbReference>
<dbReference type="PANTHER" id="PTHR42849">
    <property type="entry name" value="N-ACETYLNEURAMINATE LYASE"/>
    <property type="match status" value="1"/>
</dbReference>
<feature type="binding site" evidence="4">
    <location>
        <position position="211"/>
    </location>
    <ligand>
        <name>pyruvate</name>
        <dbReference type="ChEBI" id="CHEBI:15361"/>
    </ligand>
</feature>
<dbReference type="GO" id="GO:0008747">
    <property type="term" value="F:N-acetylneuraminate lyase activity"/>
    <property type="evidence" value="ECO:0007669"/>
    <property type="project" value="TreeGrafter"/>
</dbReference>
<dbReference type="EMBL" id="VNJJ01000002">
    <property type="protein sequence ID" value="TVY03315.1"/>
    <property type="molecule type" value="Genomic_DNA"/>
</dbReference>
<dbReference type="PRINTS" id="PR00146">
    <property type="entry name" value="DHPICSNTHASE"/>
</dbReference>
<dbReference type="GO" id="GO:0019262">
    <property type="term" value="P:N-acetylneuraminate catabolic process"/>
    <property type="evidence" value="ECO:0007669"/>
    <property type="project" value="TreeGrafter"/>
</dbReference>
<dbReference type="GO" id="GO:0005829">
    <property type="term" value="C:cytosol"/>
    <property type="evidence" value="ECO:0007669"/>
    <property type="project" value="TreeGrafter"/>
</dbReference>
<name>A0A559JTV0_9BACL</name>
<reference evidence="5 6" key="1">
    <citation type="submission" date="2019-07" db="EMBL/GenBank/DDBJ databases">
        <authorList>
            <person name="Kim J."/>
        </authorList>
    </citation>
    <scope>NUCLEOTIDE SEQUENCE [LARGE SCALE GENOMIC DNA]</scope>
    <source>
        <strain evidence="5 6">G13</strain>
    </source>
</reference>
<evidence type="ECO:0000256" key="1">
    <source>
        <dbReference type="ARBA" id="ARBA00023239"/>
    </source>
</evidence>
<evidence type="ECO:0000256" key="4">
    <source>
        <dbReference type="PIRSR" id="PIRSR001365-2"/>
    </source>
</evidence>
<protein>
    <submittedName>
        <fullName evidence="5">Dihydrodipicolinate synthase family protein</fullName>
    </submittedName>
</protein>